<sequence length="153" mass="17667">REALKRNTEFFAEIKRKSEDKKSVETRTKNAVMKFSVAIAKWHMSNEVKPIHVNEALELYKASLSTFGMHFEDGEFINESSLKKTEDGRRIAIDKAYNVLKNEKGYAFESEVIDKAVEYGCFTSRGQAQALMGTLRMECKLTERDNMIKISWK</sequence>
<organism evidence="2">
    <name type="scientific">marine sediment metagenome</name>
    <dbReference type="NCBI Taxonomy" id="412755"/>
    <lineage>
        <taxon>unclassified sequences</taxon>
        <taxon>metagenomes</taxon>
        <taxon>ecological metagenomes</taxon>
    </lineage>
</organism>
<feature type="domain" description="MCM AAA-lid" evidence="1">
    <location>
        <begin position="9"/>
        <end position="64"/>
    </location>
</feature>
<name>A0A0F9LVG6_9ZZZZ</name>
<reference evidence="2" key="1">
    <citation type="journal article" date="2015" name="Nature">
        <title>Complex archaea that bridge the gap between prokaryotes and eukaryotes.</title>
        <authorList>
            <person name="Spang A."/>
            <person name="Saw J.H."/>
            <person name="Jorgensen S.L."/>
            <person name="Zaremba-Niedzwiedzka K."/>
            <person name="Martijn J."/>
            <person name="Lind A.E."/>
            <person name="van Eijk R."/>
            <person name="Schleper C."/>
            <person name="Guy L."/>
            <person name="Ettema T.J."/>
        </authorList>
    </citation>
    <scope>NUCLEOTIDE SEQUENCE</scope>
</reference>
<proteinExistence type="predicted"/>
<feature type="non-terminal residue" evidence="2">
    <location>
        <position position="1"/>
    </location>
</feature>
<dbReference type="AlphaFoldDB" id="A0A0F9LVG6"/>
<evidence type="ECO:0000259" key="1">
    <source>
        <dbReference type="Pfam" id="PF17855"/>
    </source>
</evidence>
<accession>A0A0F9LVG6</accession>
<evidence type="ECO:0000313" key="2">
    <source>
        <dbReference type="EMBL" id="KKM97403.1"/>
    </source>
</evidence>
<dbReference type="InterPro" id="IPR041562">
    <property type="entry name" value="MCM_lid"/>
</dbReference>
<gene>
    <name evidence="2" type="ORF">LCGC14_1168290</name>
</gene>
<protein>
    <recommendedName>
        <fullName evidence="1">MCM AAA-lid domain-containing protein</fullName>
    </recommendedName>
</protein>
<dbReference type="Pfam" id="PF17855">
    <property type="entry name" value="MCM_lid"/>
    <property type="match status" value="1"/>
</dbReference>
<dbReference type="Gene3D" id="3.40.50.300">
    <property type="entry name" value="P-loop containing nucleotide triphosphate hydrolases"/>
    <property type="match status" value="1"/>
</dbReference>
<dbReference type="InterPro" id="IPR027417">
    <property type="entry name" value="P-loop_NTPase"/>
</dbReference>
<comment type="caution">
    <text evidence="2">The sequence shown here is derived from an EMBL/GenBank/DDBJ whole genome shotgun (WGS) entry which is preliminary data.</text>
</comment>
<dbReference type="EMBL" id="LAZR01005750">
    <property type="protein sequence ID" value="KKM97403.1"/>
    <property type="molecule type" value="Genomic_DNA"/>
</dbReference>